<dbReference type="PIRSF" id="PIRSF006816">
    <property type="entry name" value="Cyc3_hyd_g"/>
    <property type="match status" value="1"/>
</dbReference>
<dbReference type="Gene3D" id="3.40.50.80">
    <property type="entry name" value="Nucleotide-binding domain of ferredoxin-NADP reductase (FNR) module"/>
    <property type="match status" value="1"/>
</dbReference>
<dbReference type="InterPro" id="IPR039261">
    <property type="entry name" value="FNR_nucleotide-bd"/>
</dbReference>
<comment type="cofactor">
    <cofactor evidence="11">
        <name>[2Fe-2S] cluster</name>
        <dbReference type="ChEBI" id="CHEBI:190135"/>
    </cofactor>
    <text evidence="11">Binds 1 [2Fe-2S] cluster per subunit.</text>
</comment>
<evidence type="ECO:0000256" key="13">
    <source>
        <dbReference type="PIRSR" id="PIRSR006816-2"/>
    </source>
</evidence>
<comment type="similarity">
    <text evidence="1 11">Belongs to the PyrK family.</text>
</comment>
<dbReference type="Proteomes" id="UP001063350">
    <property type="component" value="Chromosome"/>
</dbReference>
<dbReference type="GO" id="GO:0016491">
    <property type="term" value="F:oxidoreductase activity"/>
    <property type="evidence" value="ECO:0007669"/>
    <property type="project" value="InterPro"/>
</dbReference>
<evidence type="ECO:0000256" key="9">
    <source>
        <dbReference type="ARBA" id="ARBA00023004"/>
    </source>
</evidence>
<organism evidence="15 16">
    <name type="scientific">Desulfolithobacter dissulfuricans</name>
    <dbReference type="NCBI Taxonomy" id="2795293"/>
    <lineage>
        <taxon>Bacteria</taxon>
        <taxon>Pseudomonadati</taxon>
        <taxon>Thermodesulfobacteriota</taxon>
        <taxon>Desulfobulbia</taxon>
        <taxon>Desulfobulbales</taxon>
        <taxon>Desulfobulbaceae</taxon>
        <taxon>Desulfolithobacter</taxon>
    </lineage>
</organism>
<dbReference type="InterPro" id="IPR019480">
    <property type="entry name" value="Dihydroorotate_DH_Fe-S-bd"/>
</dbReference>
<proteinExistence type="inferred from homology"/>
<feature type="binding site" evidence="11 12">
    <location>
        <begin position="77"/>
        <end position="78"/>
    </location>
    <ligand>
        <name>FAD</name>
        <dbReference type="ChEBI" id="CHEBI:57692"/>
    </ligand>
</feature>
<keyword evidence="8 11" id="KW-0249">Electron transport</keyword>
<dbReference type="EMBL" id="AP024233">
    <property type="protein sequence ID" value="BCO10315.1"/>
    <property type="molecule type" value="Genomic_DNA"/>
</dbReference>
<feature type="domain" description="FAD-binding FR-type" evidence="14">
    <location>
        <begin position="3"/>
        <end position="102"/>
    </location>
</feature>
<feature type="binding site" evidence="11 13">
    <location>
        <position position="229"/>
    </location>
    <ligand>
        <name>[2Fe-2S] cluster</name>
        <dbReference type="ChEBI" id="CHEBI:190135"/>
    </ligand>
</feature>
<keyword evidence="4 11" id="KW-0001">2Fe-2S</keyword>
<accession>A0A915XJH9</accession>
<keyword evidence="9 11" id="KW-0408">Iron</keyword>
<dbReference type="PANTHER" id="PTHR43513">
    <property type="entry name" value="DIHYDROOROTATE DEHYDROGENASE B (NAD(+)), ELECTRON TRANSFER SUBUNIT"/>
    <property type="match status" value="1"/>
</dbReference>
<evidence type="ECO:0000256" key="12">
    <source>
        <dbReference type="PIRSR" id="PIRSR006816-1"/>
    </source>
</evidence>
<evidence type="ECO:0000256" key="3">
    <source>
        <dbReference type="ARBA" id="ARBA00022630"/>
    </source>
</evidence>
<comment type="caution">
    <text evidence="11">Lacks conserved residue(s) required for the propagation of feature annotation.</text>
</comment>
<feature type="binding site" evidence="11 12">
    <location>
        <begin position="54"/>
        <end position="57"/>
    </location>
    <ligand>
        <name>FAD</name>
        <dbReference type="ChEBI" id="CHEBI:57692"/>
    </ligand>
</feature>
<dbReference type="SUPFAM" id="SSF63380">
    <property type="entry name" value="Riboflavin synthase domain-like"/>
    <property type="match status" value="1"/>
</dbReference>
<keyword evidence="7 11" id="KW-0665">Pyrimidine biosynthesis</keyword>
<evidence type="ECO:0000256" key="8">
    <source>
        <dbReference type="ARBA" id="ARBA00022982"/>
    </source>
</evidence>
<dbReference type="GO" id="GO:0050660">
    <property type="term" value="F:flavin adenine dinucleotide binding"/>
    <property type="evidence" value="ECO:0007669"/>
    <property type="project" value="InterPro"/>
</dbReference>
<evidence type="ECO:0000256" key="4">
    <source>
        <dbReference type="ARBA" id="ARBA00022714"/>
    </source>
</evidence>
<dbReference type="GO" id="GO:0044205">
    <property type="term" value="P:'de novo' UMP biosynthetic process"/>
    <property type="evidence" value="ECO:0007669"/>
    <property type="project" value="UniProtKB-UniRule"/>
</dbReference>
<evidence type="ECO:0000256" key="7">
    <source>
        <dbReference type="ARBA" id="ARBA00022975"/>
    </source>
</evidence>
<evidence type="ECO:0000256" key="2">
    <source>
        <dbReference type="ARBA" id="ARBA00022448"/>
    </source>
</evidence>
<sequence>MSEFQEKSRIVRIESLTPVIHRLTLHAPRIAGQAFPGQFVMVRVSPTFDPLLRRPLSIHQVSSDGTVQLLFKVVGQGTRLLAGMRTGDYLDMVGPLGRGFTLERDEPFCLVGGGMGIAPLYFLAKRLLQISRHPESTVLLGARTGSELLPLEQEFLRLGCPVHSATDDGSYGHHGFVTELLDDLLARVRRVYVCGPFPMMRIAAMKCLERGVACEVSLETHMACGLGACLGCTMMGGDGAYMHVCKDGPVFPAEKVAWTL</sequence>
<dbReference type="Gene3D" id="2.10.240.10">
    <property type="entry name" value="Dihydroorotate dehydrogenase, electron transfer subunit"/>
    <property type="match status" value="1"/>
</dbReference>
<dbReference type="SUPFAM" id="SSF52343">
    <property type="entry name" value="Ferredoxin reductase-like, C-terminal NADP-linked domain"/>
    <property type="match status" value="1"/>
</dbReference>
<dbReference type="Pfam" id="PF00175">
    <property type="entry name" value="NAD_binding_1"/>
    <property type="match status" value="1"/>
</dbReference>
<feature type="binding site" evidence="11 13">
    <location>
        <position position="224"/>
    </location>
    <ligand>
        <name>[2Fe-2S] cluster</name>
        <dbReference type="ChEBI" id="CHEBI:190135"/>
    </ligand>
</feature>
<keyword evidence="10 11" id="KW-0411">Iron-sulfur</keyword>
<dbReference type="CDD" id="cd06218">
    <property type="entry name" value="DHOD_e_trans"/>
    <property type="match status" value="1"/>
</dbReference>
<dbReference type="Pfam" id="PF00970">
    <property type="entry name" value="FAD_binding_6"/>
    <property type="match status" value="1"/>
</dbReference>
<keyword evidence="5 11" id="KW-0479">Metal-binding</keyword>
<dbReference type="RefSeq" id="WP_267927052.1">
    <property type="nucleotide sequence ID" value="NZ_AP024233.1"/>
</dbReference>
<evidence type="ECO:0000313" key="15">
    <source>
        <dbReference type="EMBL" id="BCO10315.1"/>
    </source>
</evidence>
<dbReference type="HAMAP" id="MF_01211">
    <property type="entry name" value="DHODB_Fe_S_bind"/>
    <property type="match status" value="1"/>
</dbReference>
<dbReference type="InterPro" id="IPR012165">
    <property type="entry name" value="Cyt_c3_hydrogenase_gsu"/>
</dbReference>
<comment type="cofactor">
    <cofactor evidence="11 12">
        <name>FAD</name>
        <dbReference type="ChEBI" id="CHEBI:57692"/>
    </cofactor>
    <text evidence="11 12">Binds 1 FAD per subunit.</text>
</comment>
<keyword evidence="6 11" id="KW-0274">FAD</keyword>
<dbReference type="GO" id="GO:0051537">
    <property type="term" value="F:2 iron, 2 sulfur cluster binding"/>
    <property type="evidence" value="ECO:0007669"/>
    <property type="project" value="UniProtKB-KW"/>
</dbReference>
<dbReference type="GO" id="GO:0009055">
    <property type="term" value="F:electron transfer activity"/>
    <property type="evidence" value="ECO:0007669"/>
    <property type="project" value="UniProtKB-UniRule"/>
</dbReference>
<dbReference type="Pfam" id="PF10418">
    <property type="entry name" value="DHODB_Fe-S_bind"/>
    <property type="match status" value="1"/>
</dbReference>
<dbReference type="PANTHER" id="PTHR43513:SF3">
    <property type="entry name" value="DIHYDROOROTATE DEHYDROGENASE B (NAD(+)), ELECTRON TRANSFER SUBUNIT-RELATED"/>
    <property type="match status" value="1"/>
</dbReference>
<dbReference type="PROSITE" id="PS51384">
    <property type="entry name" value="FAD_FR"/>
    <property type="match status" value="1"/>
</dbReference>
<comment type="cofactor">
    <cofactor evidence="13">
        <name>[2Fe-2S] cluster</name>
        <dbReference type="ChEBI" id="CHEBI:190135"/>
    </cofactor>
    <text evidence="13">Binds 1 [2Fe-2S] cluster per subunit.</text>
</comment>
<dbReference type="AlphaFoldDB" id="A0A915XJH9"/>
<dbReference type="InterPro" id="IPR008333">
    <property type="entry name" value="Cbr1-like_FAD-bd_dom"/>
</dbReference>
<dbReference type="InterPro" id="IPR017938">
    <property type="entry name" value="Riboflavin_synthase-like_b-brl"/>
</dbReference>
<comment type="pathway">
    <text evidence="11">Pyrimidine metabolism; UMP biosynthesis via de novo pathway; orotate from (S)-dihydroorotate (NAD(+) route): step 1/1.</text>
</comment>
<dbReference type="InterPro" id="IPR017927">
    <property type="entry name" value="FAD-bd_FR_type"/>
</dbReference>
<feature type="binding site" evidence="11 13">
    <location>
        <position position="232"/>
    </location>
    <ligand>
        <name>[2Fe-2S] cluster</name>
        <dbReference type="ChEBI" id="CHEBI:190135"/>
    </ligand>
</feature>
<dbReference type="InterPro" id="IPR050353">
    <property type="entry name" value="PyrK_electron_transfer"/>
</dbReference>
<evidence type="ECO:0000256" key="10">
    <source>
        <dbReference type="ARBA" id="ARBA00023014"/>
    </source>
</evidence>
<comment type="function">
    <text evidence="11">Responsible for channeling the electrons from the oxidation of dihydroorotate from the FMN redox center in the PyrD type B subunit to the ultimate electron acceptor NAD(+).</text>
</comment>
<feature type="binding site" evidence="11 13">
    <location>
        <position position="245"/>
    </location>
    <ligand>
        <name>[2Fe-2S] cluster</name>
        <dbReference type="ChEBI" id="CHEBI:190135"/>
    </ligand>
</feature>
<evidence type="ECO:0000256" key="5">
    <source>
        <dbReference type="ARBA" id="ARBA00022723"/>
    </source>
</evidence>
<keyword evidence="3 11" id="KW-0285">Flavoprotein</keyword>
<evidence type="ECO:0000256" key="11">
    <source>
        <dbReference type="HAMAP-Rule" id="MF_01211"/>
    </source>
</evidence>
<evidence type="ECO:0000256" key="6">
    <source>
        <dbReference type="ARBA" id="ARBA00022827"/>
    </source>
</evidence>
<dbReference type="Gene3D" id="2.40.30.10">
    <property type="entry name" value="Translation factors"/>
    <property type="match status" value="1"/>
</dbReference>
<protein>
    <recommendedName>
        <fullName evidence="11">Dihydroorotate dehydrogenase B (NAD(+)), electron transfer subunit</fullName>
    </recommendedName>
    <alternativeName>
        <fullName evidence="11">Dihydroorotate oxidase B, electron transfer subunit</fullName>
    </alternativeName>
</protein>
<dbReference type="InterPro" id="IPR023455">
    <property type="entry name" value="Dihydroorotate_DHASE_ETsu"/>
</dbReference>
<dbReference type="InterPro" id="IPR037117">
    <property type="entry name" value="Dihydroorotate_DH_ele_sf"/>
</dbReference>
<gene>
    <name evidence="11 15" type="primary">pyrK</name>
    <name evidence="15" type="ORF">GF1_26910</name>
</gene>
<reference evidence="15" key="1">
    <citation type="submission" date="2020-12" db="EMBL/GenBank/DDBJ databases">
        <title>Desulfobium dissulfuricans gen. nov., sp. nov., a novel mesophilic, sulfate-reducing bacterium isolated from a deep-sea hydrothermal vent.</title>
        <authorList>
            <person name="Hashimoto Y."/>
            <person name="Tame A."/>
            <person name="Sawayama S."/>
            <person name="Miyazaki J."/>
            <person name="Takai K."/>
            <person name="Nakagawa S."/>
        </authorList>
    </citation>
    <scope>NUCLEOTIDE SEQUENCE</scope>
    <source>
        <strain evidence="15">GF1</strain>
    </source>
</reference>
<keyword evidence="16" id="KW-1185">Reference proteome</keyword>
<dbReference type="KEGG" id="ddu:GF1_26910"/>
<name>A0A915XJH9_9BACT</name>
<evidence type="ECO:0000313" key="16">
    <source>
        <dbReference type="Proteomes" id="UP001063350"/>
    </source>
</evidence>
<dbReference type="GO" id="GO:0046872">
    <property type="term" value="F:metal ion binding"/>
    <property type="evidence" value="ECO:0007669"/>
    <property type="project" value="UniProtKB-KW"/>
</dbReference>
<evidence type="ECO:0000256" key="1">
    <source>
        <dbReference type="ARBA" id="ARBA00006422"/>
    </source>
</evidence>
<comment type="subunit">
    <text evidence="11">Heterotetramer of 2 PyrK and 2 PyrD type B subunits.</text>
</comment>
<evidence type="ECO:0000259" key="14">
    <source>
        <dbReference type="PROSITE" id="PS51384"/>
    </source>
</evidence>
<dbReference type="InterPro" id="IPR001433">
    <property type="entry name" value="OxRdtase_FAD/NAD-bd"/>
</dbReference>
<keyword evidence="2 11" id="KW-0813">Transport</keyword>